<dbReference type="GO" id="GO:0000976">
    <property type="term" value="F:transcription cis-regulatory region binding"/>
    <property type="evidence" value="ECO:0007669"/>
    <property type="project" value="TreeGrafter"/>
</dbReference>
<dbReference type="SUPFAM" id="SSF54171">
    <property type="entry name" value="DNA-binding domain"/>
    <property type="match status" value="1"/>
</dbReference>
<dbReference type="RefSeq" id="XP_056843421.1">
    <property type="nucleotide sequence ID" value="XM_056987441.1"/>
</dbReference>
<dbReference type="Gene3D" id="3.30.730.10">
    <property type="entry name" value="AP2/ERF domain"/>
    <property type="match status" value="1"/>
</dbReference>
<dbReference type="GO" id="GO:0045893">
    <property type="term" value="P:positive regulation of DNA-templated transcription"/>
    <property type="evidence" value="ECO:0007669"/>
    <property type="project" value="TreeGrafter"/>
</dbReference>
<keyword evidence="5" id="KW-0539">Nucleus</keyword>
<gene>
    <name evidence="10" type="primary">LOC130494583</name>
</gene>
<feature type="region of interest" description="Disordered" evidence="7">
    <location>
        <begin position="1"/>
        <end position="32"/>
    </location>
</feature>
<dbReference type="PANTHER" id="PTHR31241:SF73">
    <property type="entry name" value="AP2_ERF DOMAIN-CONTAINING PROTEIN"/>
    <property type="match status" value="1"/>
</dbReference>
<evidence type="ECO:0000256" key="2">
    <source>
        <dbReference type="ARBA" id="ARBA00023015"/>
    </source>
</evidence>
<reference evidence="10" key="2">
    <citation type="submission" date="2025-08" db="UniProtKB">
        <authorList>
            <consortium name="RefSeq"/>
        </authorList>
    </citation>
    <scope>IDENTIFICATION</scope>
    <source>
        <tissue evidence="10">Leaf</tissue>
    </source>
</reference>
<dbReference type="KEGG" id="rsz:130494583"/>
<comment type="subcellular location">
    <subcellularLocation>
        <location evidence="1">Nucleus</location>
    </subcellularLocation>
</comment>
<keyword evidence="2" id="KW-0805">Transcription regulation</keyword>
<evidence type="ECO:0000256" key="5">
    <source>
        <dbReference type="ARBA" id="ARBA00023242"/>
    </source>
</evidence>
<dbReference type="GO" id="GO:0003700">
    <property type="term" value="F:DNA-binding transcription factor activity"/>
    <property type="evidence" value="ECO:0007669"/>
    <property type="project" value="InterPro"/>
</dbReference>
<evidence type="ECO:0000256" key="1">
    <source>
        <dbReference type="ARBA" id="ARBA00004123"/>
    </source>
</evidence>
<protein>
    <submittedName>
        <fullName evidence="10">Dehydration-responsive element-binding protein 2E-like</fullName>
    </submittedName>
</protein>
<dbReference type="InterPro" id="IPR016177">
    <property type="entry name" value="DNA-bd_dom_sf"/>
</dbReference>
<keyword evidence="4" id="KW-0804">Transcription</keyword>
<evidence type="ECO:0000256" key="7">
    <source>
        <dbReference type="SAM" id="MobiDB-lite"/>
    </source>
</evidence>
<evidence type="ECO:0000256" key="6">
    <source>
        <dbReference type="ARBA" id="ARBA00024343"/>
    </source>
</evidence>
<evidence type="ECO:0000259" key="8">
    <source>
        <dbReference type="PROSITE" id="PS51032"/>
    </source>
</evidence>
<dbReference type="CDD" id="cd00018">
    <property type="entry name" value="AP2"/>
    <property type="match status" value="1"/>
</dbReference>
<dbReference type="InterPro" id="IPR001471">
    <property type="entry name" value="AP2/ERF_dom"/>
</dbReference>
<dbReference type="SMART" id="SM00380">
    <property type="entry name" value="AP2"/>
    <property type="match status" value="1"/>
</dbReference>
<evidence type="ECO:0000313" key="9">
    <source>
        <dbReference type="Proteomes" id="UP000504610"/>
    </source>
</evidence>
<organism evidence="9 10">
    <name type="scientific">Raphanus sativus</name>
    <name type="common">Radish</name>
    <name type="synonym">Raphanus raphanistrum var. sativus</name>
    <dbReference type="NCBI Taxonomy" id="3726"/>
    <lineage>
        <taxon>Eukaryota</taxon>
        <taxon>Viridiplantae</taxon>
        <taxon>Streptophyta</taxon>
        <taxon>Embryophyta</taxon>
        <taxon>Tracheophyta</taxon>
        <taxon>Spermatophyta</taxon>
        <taxon>Magnoliopsida</taxon>
        <taxon>eudicotyledons</taxon>
        <taxon>Gunneridae</taxon>
        <taxon>Pentapetalae</taxon>
        <taxon>rosids</taxon>
        <taxon>malvids</taxon>
        <taxon>Brassicales</taxon>
        <taxon>Brassicaceae</taxon>
        <taxon>Brassiceae</taxon>
        <taxon>Raphanus</taxon>
    </lineage>
</organism>
<dbReference type="PROSITE" id="PS51032">
    <property type="entry name" value="AP2_ERF"/>
    <property type="match status" value="1"/>
</dbReference>
<dbReference type="PANTHER" id="PTHR31241">
    <property type="entry name" value="DEHYDRATION-RESPONSIVE ELEMENT-BINDING PROTEIN 2C"/>
    <property type="match status" value="1"/>
</dbReference>
<feature type="domain" description="AP2/ERF" evidence="8">
    <location>
        <begin position="41"/>
        <end position="103"/>
    </location>
</feature>
<dbReference type="Proteomes" id="UP000504610">
    <property type="component" value="Chromosome 6"/>
</dbReference>
<comment type="similarity">
    <text evidence="6">Belongs to the AP2/ERF transcription factor family. ERF subfamily.</text>
</comment>
<keyword evidence="3" id="KW-0238">DNA-binding</keyword>
<keyword evidence="9" id="KW-1185">Reference proteome</keyword>
<dbReference type="GO" id="GO:0005634">
    <property type="term" value="C:nucleus"/>
    <property type="evidence" value="ECO:0007669"/>
    <property type="project" value="UniProtKB-SubCell"/>
</dbReference>
<evidence type="ECO:0000313" key="10">
    <source>
        <dbReference type="RefSeq" id="XP_056843421.1"/>
    </source>
</evidence>
<sequence length="148" mass="16665">MEKEDNVSNQSSSASVEPSRRRRRRRVAEPVDTTLSKWVKEEEGLKKVRRVQARAEIREPVNQRGGNSKRLWLGTFDTAAEAALAYDRAASAMYGRYARLNFPDRLGNCPGGEMNDEPGSSRSYWLETSNVSETGHSLIDKKDGKGYL</sequence>
<accession>A0A9W3BVX2</accession>
<evidence type="ECO:0000256" key="4">
    <source>
        <dbReference type="ARBA" id="ARBA00023163"/>
    </source>
</evidence>
<dbReference type="GeneID" id="130494583"/>
<dbReference type="AlphaFoldDB" id="A0A9W3BVX2"/>
<proteinExistence type="inferred from homology"/>
<dbReference type="OrthoDB" id="550883at2759"/>
<dbReference type="InterPro" id="IPR036955">
    <property type="entry name" value="AP2/ERF_dom_sf"/>
</dbReference>
<evidence type="ECO:0000256" key="3">
    <source>
        <dbReference type="ARBA" id="ARBA00023125"/>
    </source>
</evidence>
<name>A0A9W3BVX2_RAPSA</name>
<reference evidence="9" key="1">
    <citation type="journal article" date="2019" name="Database">
        <title>The radish genome database (RadishGD): an integrated information resource for radish genomics.</title>
        <authorList>
            <person name="Yu H.J."/>
            <person name="Baek S."/>
            <person name="Lee Y.J."/>
            <person name="Cho A."/>
            <person name="Mun J.H."/>
        </authorList>
    </citation>
    <scope>NUCLEOTIDE SEQUENCE [LARGE SCALE GENOMIC DNA]</scope>
    <source>
        <strain evidence="9">cv. WK10039</strain>
    </source>
</reference>
<dbReference type="GO" id="GO:0006950">
    <property type="term" value="P:response to stress"/>
    <property type="evidence" value="ECO:0007669"/>
    <property type="project" value="TreeGrafter"/>
</dbReference>